<feature type="compositionally biased region" description="Polar residues" evidence="1">
    <location>
        <begin position="1"/>
        <end position="10"/>
    </location>
</feature>
<keyword evidence="3" id="KW-1185">Reference proteome</keyword>
<sequence>MSDSLETSEGVQAVGKQTNKRPRPSEEGVSLLHQKLIDFSKKVVHMKEQLSTYGEGAPFHTRLKSELWCLLIEIEPYLYLCVTEPHPFSRLVTTEPFRTDNPRKNLKHAQLSFRVYIAILQPCSTDVPIMLHSVAVLVSLMPYFSSPDVADGTHTKRYIDALLFCIKSIFKMDPDAGTALVRSLLAENCLSRFRLTRTPESEESYGCCDVVLESSGASQLVVPPIDTDNQDESLLIKNAFHCIVTAATMAEVFNVSYGLCYVFGELLKEPNFTLATPDALGLAKLACSVLTYHDGELTAGFSEAVPYGGEKRFKEDSLFKLHHLSATTSGAISSACSVLTCLVKQEKEDNTVMGFIAQSVLHHCLGLGRAVPREDSAVLLLLQVVQQKRSITETSFWHQPSMVTLLVRIIVKWSVPLLCCDLEKVRTADISEQEESQLKSLNHVVTLVETLHRAVPTFQDLLLDSMYFLTSFSVKRCFSSLLSMRLFYKWHLYDGQRTFFAERIVSLFDHNSLYHLLDDILLEKKASEDVISFFYMKMLSTLVDQVLAAGAVDHGVGGD</sequence>
<name>A0A7G2CBI2_9TRYP</name>
<proteinExistence type="predicted"/>
<reference evidence="2 3" key="1">
    <citation type="submission" date="2020-08" db="EMBL/GenBank/DDBJ databases">
        <authorList>
            <person name="Newling K."/>
            <person name="Davey J."/>
            <person name="Forrester S."/>
        </authorList>
    </citation>
    <scope>NUCLEOTIDE SEQUENCE [LARGE SCALE GENOMIC DNA]</scope>
    <source>
        <strain evidence="3">Crithidia deanei Carvalho (ATCC PRA-265)</strain>
    </source>
</reference>
<dbReference type="EMBL" id="LR877150">
    <property type="protein sequence ID" value="CAD2216287.1"/>
    <property type="molecule type" value="Genomic_DNA"/>
</dbReference>
<evidence type="ECO:0000313" key="3">
    <source>
        <dbReference type="Proteomes" id="UP000515908"/>
    </source>
</evidence>
<evidence type="ECO:0000256" key="1">
    <source>
        <dbReference type="SAM" id="MobiDB-lite"/>
    </source>
</evidence>
<dbReference type="Proteomes" id="UP000515908">
    <property type="component" value="Chromosome 06"/>
</dbReference>
<dbReference type="VEuPathDB" id="TriTrypDB:ADEAN_000374800"/>
<feature type="region of interest" description="Disordered" evidence="1">
    <location>
        <begin position="1"/>
        <end position="28"/>
    </location>
</feature>
<evidence type="ECO:0000313" key="2">
    <source>
        <dbReference type="EMBL" id="CAD2216287.1"/>
    </source>
</evidence>
<accession>A0A7G2CBI2</accession>
<organism evidence="2 3">
    <name type="scientific">Angomonas deanei</name>
    <dbReference type="NCBI Taxonomy" id="59799"/>
    <lineage>
        <taxon>Eukaryota</taxon>
        <taxon>Discoba</taxon>
        <taxon>Euglenozoa</taxon>
        <taxon>Kinetoplastea</taxon>
        <taxon>Metakinetoplastina</taxon>
        <taxon>Trypanosomatida</taxon>
        <taxon>Trypanosomatidae</taxon>
        <taxon>Strigomonadinae</taxon>
        <taxon>Angomonas</taxon>
    </lineage>
</organism>
<protein>
    <submittedName>
        <fullName evidence="2">Uncharacterized protein</fullName>
    </submittedName>
</protein>
<dbReference type="AlphaFoldDB" id="A0A7G2CBI2"/>
<gene>
    <name evidence="2" type="ORF">ADEAN_000374800</name>
</gene>